<evidence type="ECO:0000256" key="3">
    <source>
        <dbReference type="ARBA" id="ARBA00023110"/>
    </source>
</evidence>
<protein>
    <recommendedName>
        <fullName evidence="2 5">peptidylprolyl isomerase</fullName>
        <ecNumber evidence="2 5">5.2.1.8</ecNumber>
    </recommendedName>
</protein>
<dbReference type="PANTHER" id="PTHR45779">
    <property type="entry name" value="PEPTIDYLPROLYL ISOMERASE"/>
    <property type="match status" value="1"/>
</dbReference>
<evidence type="ECO:0000313" key="9">
    <source>
        <dbReference type="EMBL" id="KAF9512539.1"/>
    </source>
</evidence>
<keyword evidence="10" id="KW-1185">Reference proteome</keyword>
<dbReference type="AlphaFoldDB" id="A0A9P6AV13"/>
<dbReference type="InterPro" id="IPR044609">
    <property type="entry name" value="FKBP2/11"/>
</dbReference>
<sequence length="137" mass="15116">MHCRPLLLILLLPLSILASDFPLGIKVDYLPDVCDIKTRKGDQIAVHYTGTLLEGGSKFDSSFDRDTPIEFNLGLGRVIRGWDEGLLDMCVGEKRTLTIPSGMAYGERGYPPVIPRMPTSSLLPSLSPSRGARRRNC</sequence>
<evidence type="ECO:0000256" key="6">
    <source>
        <dbReference type="SAM" id="MobiDB-lite"/>
    </source>
</evidence>
<evidence type="ECO:0000256" key="5">
    <source>
        <dbReference type="PROSITE-ProRule" id="PRU00277"/>
    </source>
</evidence>
<gene>
    <name evidence="9" type="ORF">BS47DRAFT_1345314</name>
</gene>
<evidence type="ECO:0000256" key="7">
    <source>
        <dbReference type="SAM" id="SignalP"/>
    </source>
</evidence>
<dbReference type="Proteomes" id="UP000886523">
    <property type="component" value="Unassembled WGS sequence"/>
</dbReference>
<dbReference type="InterPro" id="IPR046357">
    <property type="entry name" value="PPIase_dom_sf"/>
</dbReference>
<evidence type="ECO:0000256" key="1">
    <source>
        <dbReference type="ARBA" id="ARBA00000971"/>
    </source>
</evidence>
<dbReference type="PANTHER" id="PTHR45779:SF7">
    <property type="entry name" value="PEPTIDYLPROLYL ISOMERASE"/>
    <property type="match status" value="1"/>
</dbReference>
<dbReference type="EMBL" id="MU128985">
    <property type="protein sequence ID" value="KAF9512539.1"/>
    <property type="molecule type" value="Genomic_DNA"/>
</dbReference>
<dbReference type="Pfam" id="PF00254">
    <property type="entry name" value="FKBP_C"/>
    <property type="match status" value="1"/>
</dbReference>
<name>A0A9P6AV13_9AGAM</name>
<dbReference type="Gene3D" id="3.10.50.40">
    <property type="match status" value="1"/>
</dbReference>
<feature type="non-terminal residue" evidence="9">
    <location>
        <position position="137"/>
    </location>
</feature>
<keyword evidence="7" id="KW-0732">Signal</keyword>
<dbReference type="SUPFAM" id="SSF54534">
    <property type="entry name" value="FKBP-like"/>
    <property type="match status" value="1"/>
</dbReference>
<evidence type="ECO:0000256" key="4">
    <source>
        <dbReference type="ARBA" id="ARBA00023235"/>
    </source>
</evidence>
<dbReference type="EC" id="5.2.1.8" evidence="2 5"/>
<feature type="region of interest" description="Disordered" evidence="6">
    <location>
        <begin position="116"/>
        <end position="137"/>
    </location>
</feature>
<dbReference type="FunFam" id="3.10.50.40:FF:000006">
    <property type="entry name" value="Peptidyl-prolyl cis-trans isomerase"/>
    <property type="match status" value="1"/>
</dbReference>
<dbReference type="GO" id="GO:0003755">
    <property type="term" value="F:peptidyl-prolyl cis-trans isomerase activity"/>
    <property type="evidence" value="ECO:0007669"/>
    <property type="project" value="UniProtKB-KW"/>
</dbReference>
<feature type="chain" id="PRO_5040506582" description="peptidylprolyl isomerase" evidence="7">
    <location>
        <begin position="19"/>
        <end position="137"/>
    </location>
</feature>
<feature type="signal peptide" evidence="7">
    <location>
        <begin position="1"/>
        <end position="18"/>
    </location>
</feature>
<dbReference type="PROSITE" id="PS50059">
    <property type="entry name" value="FKBP_PPIASE"/>
    <property type="match status" value="1"/>
</dbReference>
<dbReference type="InterPro" id="IPR001179">
    <property type="entry name" value="PPIase_FKBP_dom"/>
</dbReference>
<dbReference type="GO" id="GO:0005783">
    <property type="term" value="C:endoplasmic reticulum"/>
    <property type="evidence" value="ECO:0007669"/>
    <property type="project" value="TreeGrafter"/>
</dbReference>
<feature type="domain" description="PPIase FKBP-type" evidence="8">
    <location>
        <begin position="41"/>
        <end position="123"/>
    </location>
</feature>
<evidence type="ECO:0000256" key="2">
    <source>
        <dbReference type="ARBA" id="ARBA00013194"/>
    </source>
</evidence>
<accession>A0A9P6AV13</accession>
<keyword evidence="4 5" id="KW-0413">Isomerase</keyword>
<evidence type="ECO:0000259" key="8">
    <source>
        <dbReference type="PROSITE" id="PS50059"/>
    </source>
</evidence>
<reference evidence="9" key="1">
    <citation type="journal article" date="2020" name="Nat. Commun.">
        <title>Large-scale genome sequencing of mycorrhizal fungi provides insights into the early evolution of symbiotic traits.</title>
        <authorList>
            <person name="Miyauchi S."/>
            <person name="Kiss E."/>
            <person name="Kuo A."/>
            <person name="Drula E."/>
            <person name="Kohler A."/>
            <person name="Sanchez-Garcia M."/>
            <person name="Morin E."/>
            <person name="Andreopoulos B."/>
            <person name="Barry K.W."/>
            <person name="Bonito G."/>
            <person name="Buee M."/>
            <person name="Carver A."/>
            <person name="Chen C."/>
            <person name="Cichocki N."/>
            <person name="Clum A."/>
            <person name="Culley D."/>
            <person name="Crous P.W."/>
            <person name="Fauchery L."/>
            <person name="Girlanda M."/>
            <person name="Hayes R.D."/>
            <person name="Keri Z."/>
            <person name="LaButti K."/>
            <person name="Lipzen A."/>
            <person name="Lombard V."/>
            <person name="Magnuson J."/>
            <person name="Maillard F."/>
            <person name="Murat C."/>
            <person name="Nolan M."/>
            <person name="Ohm R.A."/>
            <person name="Pangilinan J."/>
            <person name="Pereira M.F."/>
            <person name="Perotto S."/>
            <person name="Peter M."/>
            <person name="Pfister S."/>
            <person name="Riley R."/>
            <person name="Sitrit Y."/>
            <person name="Stielow J.B."/>
            <person name="Szollosi G."/>
            <person name="Zifcakova L."/>
            <person name="Stursova M."/>
            <person name="Spatafora J.W."/>
            <person name="Tedersoo L."/>
            <person name="Vaario L.M."/>
            <person name="Yamada A."/>
            <person name="Yan M."/>
            <person name="Wang P."/>
            <person name="Xu J."/>
            <person name="Bruns T."/>
            <person name="Baldrian P."/>
            <person name="Vilgalys R."/>
            <person name="Dunand C."/>
            <person name="Henrissat B."/>
            <person name="Grigoriev I.V."/>
            <person name="Hibbett D."/>
            <person name="Nagy L.G."/>
            <person name="Martin F.M."/>
        </authorList>
    </citation>
    <scope>NUCLEOTIDE SEQUENCE</scope>
    <source>
        <strain evidence="9">UP504</strain>
    </source>
</reference>
<keyword evidence="3 5" id="KW-0697">Rotamase</keyword>
<proteinExistence type="predicted"/>
<evidence type="ECO:0000313" key="10">
    <source>
        <dbReference type="Proteomes" id="UP000886523"/>
    </source>
</evidence>
<dbReference type="OrthoDB" id="1902587at2759"/>
<feature type="compositionally biased region" description="Low complexity" evidence="6">
    <location>
        <begin position="116"/>
        <end position="130"/>
    </location>
</feature>
<organism evidence="9 10">
    <name type="scientific">Hydnum rufescens UP504</name>
    <dbReference type="NCBI Taxonomy" id="1448309"/>
    <lineage>
        <taxon>Eukaryota</taxon>
        <taxon>Fungi</taxon>
        <taxon>Dikarya</taxon>
        <taxon>Basidiomycota</taxon>
        <taxon>Agaricomycotina</taxon>
        <taxon>Agaricomycetes</taxon>
        <taxon>Cantharellales</taxon>
        <taxon>Hydnaceae</taxon>
        <taxon>Hydnum</taxon>
    </lineage>
</organism>
<comment type="catalytic activity">
    <reaction evidence="1 5">
        <text>[protein]-peptidylproline (omega=180) = [protein]-peptidylproline (omega=0)</text>
        <dbReference type="Rhea" id="RHEA:16237"/>
        <dbReference type="Rhea" id="RHEA-COMP:10747"/>
        <dbReference type="Rhea" id="RHEA-COMP:10748"/>
        <dbReference type="ChEBI" id="CHEBI:83833"/>
        <dbReference type="ChEBI" id="CHEBI:83834"/>
        <dbReference type="EC" id="5.2.1.8"/>
    </reaction>
</comment>
<comment type="caution">
    <text evidence="9">The sequence shown here is derived from an EMBL/GenBank/DDBJ whole genome shotgun (WGS) entry which is preliminary data.</text>
</comment>